<proteinExistence type="predicted"/>
<protein>
    <submittedName>
        <fullName evidence="1">Uncharacterized protein</fullName>
    </submittedName>
</protein>
<dbReference type="AlphaFoldDB" id="A0A4Z2H958"/>
<comment type="caution">
    <text evidence="1">The sequence shown here is derived from an EMBL/GenBank/DDBJ whole genome shotgun (WGS) entry which is preliminary data.</text>
</comment>
<evidence type="ECO:0000313" key="1">
    <source>
        <dbReference type="EMBL" id="TNN62418.1"/>
    </source>
</evidence>
<reference evidence="1 2" key="1">
    <citation type="submission" date="2019-03" db="EMBL/GenBank/DDBJ databases">
        <title>First draft genome of Liparis tanakae, snailfish: a comprehensive survey of snailfish specific genes.</title>
        <authorList>
            <person name="Kim W."/>
            <person name="Song I."/>
            <person name="Jeong J.-H."/>
            <person name="Kim D."/>
            <person name="Kim S."/>
            <person name="Ryu S."/>
            <person name="Song J.Y."/>
            <person name="Lee S.K."/>
        </authorList>
    </citation>
    <scope>NUCLEOTIDE SEQUENCE [LARGE SCALE GENOMIC DNA]</scope>
    <source>
        <tissue evidence="1">Muscle</tissue>
    </source>
</reference>
<sequence length="72" mass="8295">MLTVHMCSTPKREDVFPRSPGPLLTLGPKCDTGGVRWERMSSVRWETPRWGAARREAPSRITRCQFLLLLVR</sequence>
<dbReference type="EMBL" id="SRLO01000293">
    <property type="protein sequence ID" value="TNN62418.1"/>
    <property type="molecule type" value="Genomic_DNA"/>
</dbReference>
<dbReference type="Proteomes" id="UP000314294">
    <property type="component" value="Unassembled WGS sequence"/>
</dbReference>
<accession>A0A4Z2H958</accession>
<keyword evidence="2" id="KW-1185">Reference proteome</keyword>
<gene>
    <name evidence="1" type="ORF">EYF80_027326</name>
</gene>
<organism evidence="1 2">
    <name type="scientific">Liparis tanakae</name>
    <name type="common">Tanaka's snailfish</name>
    <dbReference type="NCBI Taxonomy" id="230148"/>
    <lineage>
        <taxon>Eukaryota</taxon>
        <taxon>Metazoa</taxon>
        <taxon>Chordata</taxon>
        <taxon>Craniata</taxon>
        <taxon>Vertebrata</taxon>
        <taxon>Euteleostomi</taxon>
        <taxon>Actinopterygii</taxon>
        <taxon>Neopterygii</taxon>
        <taxon>Teleostei</taxon>
        <taxon>Neoteleostei</taxon>
        <taxon>Acanthomorphata</taxon>
        <taxon>Eupercaria</taxon>
        <taxon>Perciformes</taxon>
        <taxon>Cottioidei</taxon>
        <taxon>Cottales</taxon>
        <taxon>Liparidae</taxon>
        <taxon>Liparis</taxon>
    </lineage>
</organism>
<name>A0A4Z2H958_9TELE</name>
<evidence type="ECO:0000313" key="2">
    <source>
        <dbReference type="Proteomes" id="UP000314294"/>
    </source>
</evidence>